<evidence type="ECO:0000256" key="1">
    <source>
        <dbReference type="SAM" id="MobiDB-lite"/>
    </source>
</evidence>
<evidence type="ECO:0000313" key="2">
    <source>
        <dbReference type="EMBL" id="GBN03068.1"/>
    </source>
</evidence>
<accession>A0A4Y2KL52</accession>
<gene>
    <name evidence="2" type="ORF">AVEN_86095_1</name>
</gene>
<sequence>MQTRPFIEGKSAKGRSPPKQGLKRVNGNLLPTKATQIEKRKKPTSLTIKEMFQITIMLNESVIVTVQFLVWSSIPCSDPVFGSRALIPCSDKDYQA</sequence>
<keyword evidence="3" id="KW-1185">Reference proteome</keyword>
<feature type="region of interest" description="Disordered" evidence="1">
    <location>
        <begin position="1"/>
        <end position="28"/>
    </location>
</feature>
<protein>
    <submittedName>
        <fullName evidence="2">Uncharacterized protein</fullName>
    </submittedName>
</protein>
<dbReference type="AlphaFoldDB" id="A0A4Y2KL52"/>
<organism evidence="2 3">
    <name type="scientific">Araneus ventricosus</name>
    <name type="common">Orbweaver spider</name>
    <name type="synonym">Epeira ventricosa</name>
    <dbReference type="NCBI Taxonomy" id="182803"/>
    <lineage>
        <taxon>Eukaryota</taxon>
        <taxon>Metazoa</taxon>
        <taxon>Ecdysozoa</taxon>
        <taxon>Arthropoda</taxon>
        <taxon>Chelicerata</taxon>
        <taxon>Arachnida</taxon>
        <taxon>Araneae</taxon>
        <taxon>Araneomorphae</taxon>
        <taxon>Entelegynae</taxon>
        <taxon>Araneoidea</taxon>
        <taxon>Araneidae</taxon>
        <taxon>Araneus</taxon>
    </lineage>
</organism>
<name>A0A4Y2KL52_ARAVE</name>
<reference evidence="2 3" key="1">
    <citation type="journal article" date="2019" name="Sci. Rep.">
        <title>Orb-weaving spider Araneus ventricosus genome elucidates the spidroin gene catalogue.</title>
        <authorList>
            <person name="Kono N."/>
            <person name="Nakamura H."/>
            <person name="Ohtoshi R."/>
            <person name="Moran D.A.P."/>
            <person name="Shinohara A."/>
            <person name="Yoshida Y."/>
            <person name="Fujiwara M."/>
            <person name="Mori M."/>
            <person name="Tomita M."/>
            <person name="Arakawa K."/>
        </authorList>
    </citation>
    <scope>NUCLEOTIDE SEQUENCE [LARGE SCALE GENOMIC DNA]</scope>
</reference>
<dbReference type="EMBL" id="BGPR01115141">
    <property type="protein sequence ID" value="GBN03068.1"/>
    <property type="molecule type" value="Genomic_DNA"/>
</dbReference>
<evidence type="ECO:0000313" key="3">
    <source>
        <dbReference type="Proteomes" id="UP000499080"/>
    </source>
</evidence>
<dbReference type="Proteomes" id="UP000499080">
    <property type="component" value="Unassembled WGS sequence"/>
</dbReference>
<proteinExistence type="predicted"/>
<comment type="caution">
    <text evidence="2">The sequence shown here is derived from an EMBL/GenBank/DDBJ whole genome shotgun (WGS) entry which is preliminary data.</text>
</comment>